<feature type="domain" description="PglD N-terminal" evidence="4">
    <location>
        <begin position="3"/>
        <end position="88"/>
    </location>
</feature>
<protein>
    <submittedName>
        <fullName evidence="6">UDP-3-O-[3-hydroxymyristoyl] glucosamine N-acyltransferase</fullName>
    </submittedName>
</protein>
<comment type="similarity">
    <text evidence="1">Belongs to the transferase hexapeptide repeat family.</text>
</comment>
<dbReference type="STRING" id="266748.HY04_10095"/>
<dbReference type="SUPFAM" id="SSF51161">
    <property type="entry name" value="Trimeric LpxA-like enzymes"/>
    <property type="match status" value="1"/>
</dbReference>
<keyword evidence="6" id="KW-0012">Acyltransferase</keyword>
<feature type="active site" description="Proton acceptor" evidence="2">
    <location>
        <position position="144"/>
    </location>
</feature>
<dbReference type="Gene3D" id="2.160.10.10">
    <property type="entry name" value="Hexapeptide repeat proteins"/>
    <property type="match status" value="1"/>
</dbReference>
<dbReference type="CDD" id="cd03360">
    <property type="entry name" value="LbH_AT_putative"/>
    <property type="match status" value="1"/>
</dbReference>
<dbReference type="OrthoDB" id="708224at2"/>
<dbReference type="EMBL" id="JPEP01000002">
    <property type="protein sequence ID" value="KEY18814.1"/>
    <property type="molecule type" value="Genomic_DNA"/>
</dbReference>
<evidence type="ECO:0000256" key="2">
    <source>
        <dbReference type="PIRSR" id="PIRSR620019-1"/>
    </source>
</evidence>
<dbReference type="GO" id="GO:0016746">
    <property type="term" value="F:acyltransferase activity"/>
    <property type="evidence" value="ECO:0007669"/>
    <property type="project" value="UniProtKB-KW"/>
</dbReference>
<reference evidence="5 7" key="1">
    <citation type="submission" date="2014-07" db="EMBL/GenBank/DDBJ databases">
        <authorList>
            <person name="Pisani N.G."/>
            <person name="Newman J.D."/>
        </authorList>
    </citation>
    <scope>NUCLEOTIDE SEQUENCE [LARGE SCALE GENOMIC DNA]</scope>
    <source>
        <strain evidence="5 7">LMG 24720</strain>
    </source>
</reference>
<dbReference type="PANTHER" id="PTHR43300">
    <property type="entry name" value="ACETYLTRANSFERASE"/>
    <property type="match status" value="1"/>
</dbReference>
<keyword evidence="6" id="KW-0808">Transferase</keyword>
<dbReference type="InterPro" id="IPR020019">
    <property type="entry name" value="AcTrfase_PglD-like"/>
</dbReference>
<dbReference type="NCBIfam" id="TIGR03570">
    <property type="entry name" value="NeuD_NnaD"/>
    <property type="match status" value="1"/>
</dbReference>
<evidence type="ECO:0000313" key="6">
    <source>
        <dbReference type="EMBL" id="VEH99448.1"/>
    </source>
</evidence>
<dbReference type="InterPro" id="IPR041561">
    <property type="entry name" value="PglD_N"/>
</dbReference>
<dbReference type="Gene3D" id="3.40.50.20">
    <property type="match status" value="1"/>
</dbReference>
<sequence>MKKVIIVGSGGHAKVVIDIIEQMILNGSQLEIFGVTSNVLTKTDTFLGYQVLGSDEIIKNYSHNNGFSAAMGLGGYKDNILRDKVFHYVKGFGINFINAIHPTAIISKNVRLGEGIVIFPGVVINTEAQIGDNSIIATSASIDHETIIESNVLVSAGVTIGAYSTIGSGSLLALGSKVISGLLIGKNVLIAAGAMVVSNIEDNKKVFGIPAKEKN</sequence>
<proteinExistence type="inferred from homology"/>
<dbReference type="InterPro" id="IPR011004">
    <property type="entry name" value="Trimer_LpxA-like_sf"/>
</dbReference>
<dbReference type="KEGG" id="cant:NCTC13489_01542"/>
<dbReference type="Proteomes" id="UP000028349">
    <property type="component" value="Unassembled WGS sequence"/>
</dbReference>
<evidence type="ECO:0000256" key="3">
    <source>
        <dbReference type="PIRSR" id="PIRSR620019-2"/>
    </source>
</evidence>
<evidence type="ECO:0000259" key="4">
    <source>
        <dbReference type="Pfam" id="PF17836"/>
    </source>
</evidence>
<organism evidence="6 8">
    <name type="scientific">Kaistella antarctica</name>
    <dbReference type="NCBI Taxonomy" id="266748"/>
    <lineage>
        <taxon>Bacteria</taxon>
        <taxon>Pseudomonadati</taxon>
        <taxon>Bacteroidota</taxon>
        <taxon>Flavobacteriia</taxon>
        <taxon>Flavobacteriales</taxon>
        <taxon>Weeksellaceae</taxon>
        <taxon>Chryseobacterium group</taxon>
        <taxon>Kaistella</taxon>
    </lineage>
</organism>
<keyword evidence="7" id="KW-1185">Reference proteome</keyword>
<evidence type="ECO:0000313" key="8">
    <source>
        <dbReference type="Proteomes" id="UP000270036"/>
    </source>
</evidence>
<reference evidence="6 8" key="2">
    <citation type="submission" date="2018-12" db="EMBL/GenBank/DDBJ databases">
        <authorList>
            <consortium name="Pathogen Informatics"/>
        </authorList>
    </citation>
    <scope>NUCLEOTIDE SEQUENCE [LARGE SCALE GENOMIC DNA]</scope>
    <source>
        <strain evidence="6 8">NCTC13489</strain>
    </source>
</reference>
<dbReference type="Pfam" id="PF17836">
    <property type="entry name" value="PglD_N"/>
    <property type="match status" value="1"/>
</dbReference>
<name>A0A3S4VEZ5_9FLAO</name>
<gene>
    <name evidence="5" type="ORF">HY04_10095</name>
    <name evidence="6" type="ORF">NCTC13489_01542</name>
</gene>
<feature type="binding site" evidence="3">
    <location>
        <position position="72"/>
    </location>
    <ligand>
        <name>substrate</name>
    </ligand>
</feature>
<accession>A0A3S4VEZ5</accession>
<dbReference type="EMBL" id="LR134441">
    <property type="protein sequence ID" value="VEH99448.1"/>
    <property type="molecule type" value="Genomic_DNA"/>
</dbReference>
<dbReference type="InterPro" id="IPR050179">
    <property type="entry name" value="Trans_hexapeptide_repeat"/>
</dbReference>
<feature type="site" description="Increases basicity of active site His" evidence="2">
    <location>
        <position position="145"/>
    </location>
</feature>
<evidence type="ECO:0000313" key="5">
    <source>
        <dbReference type="EMBL" id="KEY18814.1"/>
    </source>
</evidence>
<dbReference type="PANTHER" id="PTHR43300:SF7">
    <property type="entry name" value="UDP-N-ACETYLBACILLOSAMINE N-ACETYLTRANSFERASE"/>
    <property type="match status" value="1"/>
</dbReference>
<evidence type="ECO:0000256" key="1">
    <source>
        <dbReference type="ARBA" id="ARBA00007274"/>
    </source>
</evidence>
<dbReference type="RefSeq" id="WP_034719382.1">
    <property type="nucleotide sequence ID" value="NZ_FOIX01000004.1"/>
</dbReference>
<dbReference type="Proteomes" id="UP000270036">
    <property type="component" value="Chromosome"/>
</dbReference>
<dbReference type="AlphaFoldDB" id="A0A3S4VEZ5"/>
<evidence type="ECO:0000313" key="7">
    <source>
        <dbReference type="Proteomes" id="UP000028349"/>
    </source>
</evidence>